<evidence type="ECO:0000256" key="5">
    <source>
        <dbReference type="ARBA" id="ARBA00022694"/>
    </source>
</evidence>
<keyword evidence="7 10" id="KW-0067">ATP-binding</keyword>
<feature type="binding site" evidence="10">
    <location>
        <begin position="12"/>
        <end position="17"/>
    </location>
    <ligand>
        <name>substrate</name>
    </ligand>
</feature>
<keyword evidence="5 10" id="KW-0819">tRNA processing</keyword>
<feature type="region of interest" description="Interaction with substrate tRNA" evidence="10">
    <location>
        <begin position="155"/>
        <end position="159"/>
    </location>
</feature>
<evidence type="ECO:0000256" key="10">
    <source>
        <dbReference type="HAMAP-Rule" id="MF_00185"/>
    </source>
</evidence>
<evidence type="ECO:0000256" key="7">
    <source>
        <dbReference type="ARBA" id="ARBA00022840"/>
    </source>
</evidence>
<evidence type="ECO:0000256" key="11">
    <source>
        <dbReference type="RuleBase" id="RU003783"/>
    </source>
</evidence>
<sequence>MPLTLPVLVGPTGVGKTEIAVLLAQRYNLEIISADSRQVYKYMDIGTDKPSKELQQKVKFHMIDLVCPDKLYSAADYVRDVTKVIEELSAQGKKFILVGGSGLYLRALFQPFFKAPRPIPELRAELAKKPLTELYDRLKTVDPESAQKIHPRDRQRIIRALEIYLLTGKTKSEMVKESCPIIKYVPFYIGLFIPKKLLYAKIEQRFDKMIEQGLVQEVKGLLDMGYDEDLYAFNAIGYREIFGYVKSRISLELAIAVAKKKSKAYAKRQLTWFKREPGIIWIEYNDKEEVIKKIIESFPAIIEQPQDYTG</sequence>
<dbReference type="PANTHER" id="PTHR11088">
    <property type="entry name" value="TRNA DIMETHYLALLYLTRANSFERASE"/>
    <property type="match status" value="1"/>
</dbReference>
<comment type="similarity">
    <text evidence="3 10 13">Belongs to the IPP transferase family.</text>
</comment>
<feature type="site" description="Interaction with substrate tRNA" evidence="10">
    <location>
        <position position="101"/>
    </location>
</feature>
<keyword evidence="4 10" id="KW-0808">Transferase</keyword>
<dbReference type="NCBIfam" id="TIGR00174">
    <property type="entry name" value="miaA"/>
    <property type="match status" value="1"/>
</dbReference>
<comment type="catalytic activity">
    <reaction evidence="9 10 11">
        <text>adenosine(37) in tRNA + dimethylallyl diphosphate = N(6)-dimethylallyladenosine(37) in tRNA + diphosphate</text>
        <dbReference type="Rhea" id="RHEA:26482"/>
        <dbReference type="Rhea" id="RHEA-COMP:10162"/>
        <dbReference type="Rhea" id="RHEA-COMP:10375"/>
        <dbReference type="ChEBI" id="CHEBI:33019"/>
        <dbReference type="ChEBI" id="CHEBI:57623"/>
        <dbReference type="ChEBI" id="CHEBI:74411"/>
        <dbReference type="ChEBI" id="CHEBI:74415"/>
        <dbReference type="EC" id="2.5.1.75"/>
    </reaction>
</comment>
<evidence type="ECO:0000256" key="13">
    <source>
        <dbReference type="RuleBase" id="RU003785"/>
    </source>
</evidence>
<proteinExistence type="inferred from homology"/>
<dbReference type="Gene3D" id="1.10.20.140">
    <property type="match status" value="1"/>
</dbReference>
<organism evidence="14">
    <name type="scientific">candidate division WOR-3 bacterium</name>
    <dbReference type="NCBI Taxonomy" id="2052148"/>
    <lineage>
        <taxon>Bacteria</taxon>
        <taxon>Bacteria division WOR-3</taxon>
    </lineage>
</organism>
<evidence type="ECO:0000256" key="6">
    <source>
        <dbReference type="ARBA" id="ARBA00022741"/>
    </source>
</evidence>
<protein>
    <recommendedName>
        <fullName evidence="10">tRNA dimethylallyltransferase</fullName>
        <ecNumber evidence="10">2.5.1.75</ecNumber>
    </recommendedName>
    <alternativeName>
        <fullName evidence="10">Dimethylallyl diphosphate:tRNA dimethylallyltransferase</fullName>
        <shortName evidence="10">DMAPP:tRNA dimethylallyltransferase</shortName>
        <shortName evidence="10">DMATase</shortName>
    </alternativeName>
    <alternativeName>
        <fullName evidence="10">Isopentenyl-diphosphate:tRNA isopentenyltransferase</fullName>
        <shortName evidence="10">IPP transferase</shortName>
        <shortName evidence="10">IPPT</shortName>
        <shortName evidence="10">IPTase</shortName>
    </alternativeName>
</protein>
<evidence type="ECO:0000256" key="2">
    <source>
        <dbReference type="ARBA" id="ARBA00003213"/>
    </source>
</evidence>
<dbReference type="SUPFAM" id="SSF52540">
    <property type="entry name" value="P-loop containing nucleoside triphosphate hydrolases"/>
    <property type="match status" value="1"/>
</dbReference>
<name>A0A7C6EFK6_UNCW3</name>
<feature type="region of interest" description="Interaction with substrate tRNA" evidence="10">
    <location>
        <begin position="35"/>
        <end position="38"/>
    </location>
</feature>
<dbReference type="EMBL" id="DTLI01000084">
    <property type="protein sequence ID" value="HHS51883.1"/>
    <property type="molecule type" value="Genomic_DNA"/>
</dbReference>
<dbReference type="PANTHER" id="PTHR11088:SF60">
    <property type="entry name" value="TRNA DIMETHYLALLYLTRANSFERASE"/>
    <property type="match status" value="1"/>
</dbReference>
<evidence type="ECO:0000256" key="4">
    <source>
        <dbReference type="ARBA" id="ARBA00022679"/>
    </source>
</evidence>
<feature type="site" description="Interaction with substrate tRNA" evidence="10">
    <location>
        <position position="123"/>
    </location>
</feature>
<dbReference type="GO" id="GO:0005524">
    <property type="term" value="F:ATP binding"/>
    <property type="evidence" value="ECO:0007669"/>
    <property type="project" value="UniProtKB-UniRule"/>
</dbReference>
<evidence type="ECO:0000256" key="8">
    <source>
        <dbReference type="ARBA" id="ARBA00022842"/>
    </source>
</evidence>
<dbReference type="Gene3D" id="3.40.50.300">
    <property type="entry name" value="P-loop containing nucleotide triphosphate hydrolases"/>
    <property type="match status" value="1"/>
</dbReference>
<dbReference type="EC" id="2.5.1.75" evidence="10"/>
<keyword evidence="6 10" id="KW-0547">Nucleotide-binding</keyword>
<comment type="subunit">
    <text evidence="10">Monomer.</text>
</comment>
<evidence type="ECO:0000313" key="14">
    <source>
        <dbReference type="EMBL" id="HHS51883.1"/>
    </source>
</evidence>
<reference evidence="14" key="1">
    <citation type="journal article" date="2020" name="mSystems">
        <title>Genome- and Community-Level Interaction Insights into Carbon Utilization and Element Cycling Functions of Hydrothermarchaeota in Hydrothermal Sediment.</title>
        <authorList>
            <person name="Zhou Z."/>
            <person name="Liu Y."/>
            <person name="Xu W."/>
            <person name="Pan J."/>
            <person name="Luo Z.H."/>
            <person name="Li M."/>
        </authorList>
    </citation>
    <scope>NUCLEOTIDE SEQUENCE [LARGE SCALE GENOMIC DNA]</scope>
    <source>
        <strain evidence="14">SpSt-876</strain>
    </source>
</reference>
<dbReference type="AlphaFoldDB" id="A0A7C6EFK6"/>
<gene>
    <name evidence="10 14" type="primary">miaA</name>
    <name evidence="14" type="ORF">ENW73_03305</name>
</gene>
<evidence type="ECO:0000256" key="12">
    <source>
        <dbReference type="RuleBase" id="RU003784"/>
    </source>
</evidence>
<dbReference type="Pfam" id="PF01715">
    <property type="entry name" value="IPPT"/>
    <property type="match status" value="1"/>
</dbReference>
<comment type="function">
    <text evidence="2 10 12">Catalyzes the transfer of a dimethylallyl group onto the adenine at position 37 in tRNAs that read codons beginning with uridine, leading to the formation of N6-(dimethylallyl)adenosine (i(6)A).</text>
</comment>
<comment type="caution">
    <text evidence="10">Lacks conserved residue(s) required for the propagation of feature annotation.</text>
</comment>
<dbReference type="InterPro" id="IPR018022">
    <property type="entry name" value="IPT"/>
</dbReference>
<dbReference type="HAMAP" id="MF_00185">
    <property type="entry name" value="IPP_trans"/>
    <property type="match status" value="1"/>
</dbReference>
<comment type="cofactor">
    <cofactor evidence="1 10">
        <name>Mg(2+)</name>
        <dbReference type="ChEBI" id="CHEBI:18420"/>
    </cofactor>
</comment>
<keyword evidence="8 10" id="KW-0460">Magnesium</keyword>
<evidence type="ECO:0000256" key="9">
    <source>
        <dbReference type="ARBA" id="ARBA00049563"/>
    </source>
</evidence>
<comment type="caution">
    <text evidence="14">The sequence shown here is derived from an EMBL/GenBank/DDBJ whole genome shotgun (WGS) entry which is preliminary data.</text>
</comment>
<evidence type="ECO:0000256" key="1">
    <source>
        <dbReference type="ARBA" id="ARBA00001946"/>
    </source>
</evidence>
<dbReference type="GO" id="GO:0006400">
    <property type="term" value="P:tRNA modification"/>
    <property type="evidence" value="ECO:0007669"/>
    <property type="project" value="TreeGrafter"/>
</dbReference>
<dbReference type="GO" id="GO:0052381">
    <property type="term" value="F:tRNA dimethylallyltransferase activity"/>
    <property type="evidence" value="ECO:0007669"/>
    <property type="project" value="UniProtKB-UniRule"/>
</dbReference>
<dbReference type="InterPro" id="IPR039657">
    <property type="entry name" value="Dimethylallyltransferase"/>
</dbReference>
<evidence type="ECO:0000256" key="3">
    <source>
        <dbReference type="ARBA" id="ARBA00005842"/>
    </source>
</evidence>
<dbReference type="InterPro" id="IPR027417">
    <property type="entry name" value="P-loop_NTPase"/>
</dbReference>
<feature type="binding site" evidence="10">
    <location>
        <begin position="10"/>
        <end position="17"/>
    </location>
    <ligand>
        <name>ATP</name>
        <dbReference type="ChEBI" id="CHEBI:30616"/>
    </ligand>
</feature>
<accession>A0A7C6EFK6</accession>